<dbReference type="Pfam" id="PF07715">
    <property type="entry name" value="Plug"/>
    <property type="match status" value="1"/>
</dbReference>
<dbReference type="Gene3D" id="2.170.130.10">
    <property type="entry name" value="TonB-dependent receptor, plug domain"/>
    <property type="match status" value="1"/>
</dbReference>
<evidence type="ECO:0000256" key="1">
    <source>
        <dbReference type="ARBA" id="ARBA00004571"/>
    </source>
</evidence>
<keyword evidence="7" id="KW-0998">Cell outer membrane</keyword>
<evidence type="ECO:0000256" key="7">
    <source>
        <dbReference type="ARBA" id="ARBA00023237"/>
    </source>
</evidence>
<dbReference type="InterPro" id="IPR000531">
    <property type="entry name" value="Beta-barrel_TonB"/>
</dbReference>
<dbReference type="EMBL" id="JAPJDZ010000039">
    <property type="protein sequence ID" value="MDP5137147.1"/>
    <property type="molecule type" value="Genomic_DNA"/>
</dbReference>
<protein>
    <submittedName>
        <fullName evidence="12">TonB-dependent receptor</fullName>
    </submittedName>
</protein>
<dbReference type="Pfam" id="PF00593">
    <property type="entry name" value="TonB_dep_Rec_b-barrel"/>
    <property type="match status" value="1"/>
</dbReference>
<comment type="similarity">
    <text evidence="8">Belongs to the TonB-dependent receptor family.</text>
</comment>
<evidence type="ECO:0000256" key="9">
    <source>
        <dbReference type="SAM" id="SignalP"/>
    </source>
</evidence>
<evidence type="ECO:0000256" key="3">
    <source>
        <dbReference type="ARBA" id="ARBA00022452"/>
    </source>
</evidence>
<dbReference type="Proteomes" id="UP001231109">
    <property type="component" value="Unassembled WGS sequence"/>
</dbReference>
<keyword evidence="9" id="KW-0732">Signal</keyword>
<feature type="domain" description="TonB-dependent receptor plug" evidence="11">
    <location>
        <begin position="40"/>
        <end position="139"/>
    </location>
</feature>
<keyword evidence="12" id="KW-0675">Receptor</keyword>
<evidence type="ECO:0000313" key="13">
    <source>
        <dbReference type="Proteomes" id="UP001231109"/>
    </source>
</evidence>
<keyword evidence="4" id="KW-0812">Transmembrane</keyword>
<dbReference type="InterPro" id="IPR012910">
    <property type="entry name" value="Plug_dom"/>
</dbReference>
<comment type="caution">
    <text evidence="12">The sequence shown here is derived from an EMBL/GenBank/DDBJ whole genome shotgun (WGS) entry which is preliminary data.</text>
</comment>
<reference evidence="12 13" key="1">
    <citation type="submission" date="2022-11" db="EMBL/GenBank/DDBJ databases">
        <title>Viruses from the air-sea interface of a natural surface slick.</title>
        <authorList>
            <person name="Rahlff J."/>
            <person name="Holmfeldt K."/>
        </authorList>
    </citation>
    <scope>NUCLEOTIDE SEQUENCE [LARGE SCALE GENOMIC DNA]</scope>
    <source>
        <strain evidence="12 13">SMS4</strain>
    </source>
</reference>
<keyword evidence="2" id="KW-0813">Transport</keyword>
<dbReference type="PANTHER" id="PTHR30069:SF49">
    <property type="entry name" value="OUTER MEMBRANE PROTEIN C"/>
    <property type="match status" value="1"/>
</dbReference>
<evidence type="ECO:0000256" key="4">
    <source>
        <dbReference type="ARBA" id="ARBA00022692"/>
    </source>
</evidence>
<dbReference type="Gene3D" id="2.40.170.20">
    <property type="entry name" value="TonB-dependent receptor, beta-barrel domain"/>
    <property type="match status" value="1"/>
</dbReference>
<dbReference type="SUPFAM" id="SSF56935">
    <property type="entry name" value="Porins"/>
    <property type="match status" value="1"/>
</dbReference>
<keyword evidence="6 8" id="KW-0472">Membrane</keyword>
<dbReference type="InterPro" id="IPR037066">
    <property type="entry name" value="Plug_dom_sf"/>
</dbReference>
<feature type="signal peptide" evidence="9">
    <location>
        <begin position="1"/>
        <end position="33"/>
    </location>
</feature>
<accession>A0ABT9I194</accession>
<comment type="subcellular location">
    <subcellularLocation>
        <location evidence="1">Cell outer membrane</location>
        <topology evidence="1">Multi-pass membrane protein</topology>
    </subcellularLocation>
</comment>
<dbReference type="PANTHER" id="PTHR30069">
    <property type="entry name" value="TONB-DEPENDENT OUTER MEMBRANE RECEPTOR"/>
    <property type="match status" value="1"/>
</dbReference>
<proteinExistence type="inferred from homology"/>
<evidence type="ECO:0000256" key="5">
    <source>
        <dbReference type="ARBA" id="ARBA00023077"/>
    </source>
</evidence>
<keyword evidence="3" id="KW-1134">Transmembrane beta strand</keyword>
<sequence length="702" mass="77990">MFYEPHAIQSHQCPAWRYSAISLLLLISCSALAQASNTELEVIEIKGINWQTNQSNSEQLLRTKGVDFSAAGGVSALPLLNGMMGNRIKVLIDGSDIGAACANEMNPPLSYISANQINAVTVVAGISPVSMAGDNIAGVINVSSINPTFTDSASLSHQQSYLGSRYQSNGDAVNITGGTEFSSKQFSLKYDGAYSDANSYRNSNDDKVPDTLYRAQNHQLVGAWQDGKEQLAVKLSHQYIPFQGFANQYMDMTENQSFGATLQYKRPLADGDLLARVNWQGIKHEMGFFTAEKPGTMPMLTDSDDYSYQLHWQTMLSSASSLKVGHEFYQFRLNDIWPAVPGSMMMGPNDYININDGKRQRLAVFAELNQQLTAKLLLNYGARLEQVSTNTGTVQAYSNMMMGMMAADAVAAQAFNQQDRKQRDTLADLTFLAGYQLDDVQQLQFGLAQKNRAPNLYERYSWGQGQMAISMIGWFGDGNGYIGDINLKPETARTISVAYLYSSDNAMLQLRPFYTKVVDFIDVNIAGSFNTGDNLRHRLQFVNLDATLYGIEASGQWALGGNTYFGQWQLQADVRLNRGKRDSSDEPLYQQRPLNSTLSLQHQLGKMQTKLTWQWQDGKNRLDSRRLENPTASYALLDFNSQWQHKQLTLSFGISNLLDKDYELPLGGVNIAEYRQDNSNGFSQLKGAGRSVSAGIRYSLGK</sequence>
<evidence type="ECO:0000256" key="8">
    <source>
        <dbReference type="RuleBase" id="RU003357"/>
    </source>
</evidence>
<evidence type="ECO:0000259" key="11">
    <source>
        <dbReference type="Pfam" id="PF07715"/>
    </source>
</evidence>
<evidence type="ECO:0000256" key="6">
    <source>
        <dbReference type="ARBA" id="ARBA00023136"/>
    </source>
</evidence>
<feature type="chain" id="PRO_5046273326" evidence="9">
    <location>
        <begin position="34"/>
        <end position="702"/>
    </location>
</feature>
<dbReference type="InterPro" id="IPR039426">
    <property type="entry name" value="TonB-dep_rcpt-like"/>
</dbReference>
<organism evidence="12 13">
    <name type="scientific">Rheinheimera baltica</name>
    <dbReference type="NCBI Taxonomy" id="67576"/>
    <lineage>
        <taxon>Bacteria</taxon>
        <taxon>Pseudomonadati</taxon>
        <taxon>Pseudomonadota</taxon>
        <taxon>Gammaproteobacteria</taxon>
        <taxon>Chromatiales</taxon>
        <taxon>Chromatiaceae</taxon>
        <taxon>Rheinheimera</taxon>
    </lineage>
</organism>
<dbReference type="InterPro" id="IPR036942">
    <property type="entry name" value="Beta-barrel_TonB_sf"/>
</dbReference>
<name>A0ABT9I194_9GAMM</name>
<gene>
    <name evidence="12" type="ORF">ORJ04_14430</name>
</gene>
<evidence type="ECO:0000313" key="12">
    <source>
        <dbReference type="EMBL" id="MDP5137147.1"/>
    </source>
</evidence>
<keyword evidence="13" id="KW-1185">Reference proteome</keyword>
<keyword evidence="5 8" id="KW-0798">TonB box</keyword>
<evidence type="ECO:0000256" key="2">
    <source>
        <dbReference type="ARBA" id="ARBA00022448"/>
    </source>
</evidence>
<feature type="domain" description="TonB-dependent receptor-like beta-barrel" evidence="10">
    <location>
        <begin position="217"/>
        <end position="657"/>
    </location>
</feature>
<dbReference type="RefSeq" id="WP_305976562.1">
    <property type="nucleotide sequence ID" value="NZ_JAPJDZ010000039.1"/>
</dbReference>
<evidence type="ECO:0000259" key="10">
    <source>
        <dbReference type="Pfam" id="PF00593"/>
    </source>
</evidence>